<reference evidence="2" key="2">
    <citation type="journal article" date="2021" name="PeerJ">
        <title>Extensive microbial diversity within the chicken gut microbiome revealed by metagenomics and culture.</title>
        <authorList>
            <person name="Gilroy R."/>
            <person name="Ravi A."/>
            <person name="Getino M."/>
            <person name="Pursley I."/>
            <person name="Horton D.L."/>
            <person name="Alikhan N.F."/>
            <person name="Baker D."/>
            <person name="Gharbi K."/>
            <person name="Hall N."/>
            <person name="Watson M."/>
            <person name="Adriaenssens E.M."/>
            <person name="Foster-Nyarko E."/>
            <person name="Jarju S."/>
            <person name="Secka A."/>
            <person name="Antonio M."/>
            <person name="Oren A."/>
            <person name="Chaudhuri R.R."/>
            <person name="La Ragione R."/>
            <person name="Hildebrand F."/>
            <person name="Pallen M.J."/>
        </authorList>
    </citation>
    <scope>NUCLEOTIDE SEQUENCE</scope>
    <source>
        <strain evidence="2">USAMLcec3-3695</strain>
    </source>
</reference>
<organism evidence="2 3">
    <name type="scientific">Candidatus Ornithomonoglobus merdipullorum</name>
    <dbReference type="NCBI Taxonomy" id="2840895"/>
    <lineage>
        <taxon>Bacteria</taxon>
        <taxon>Bacillati</taxon>
        <taxon>Bacillota</taxon>
        <taxon>Clostridia</taxon>
        <taxon>Candidatus Ornithomonoglobus</taxon>
    </lineage>
</organism>
<gene>
    <name evidence="2" type="ORF">IAA61_02350</name>
</gene>
<dbReference type="AlphaFoldDB" id="A0A9D1MAK9"/>
<accession>A0A9D1MAK9</accession>
<evidence type="ECO:0000313" key="2">
    <source>
        <dbReference type="EMBL" id="HIU56640.1"/>
    </source>
</evidence>
<name>A0A9D1MAK9_9FIRM</name>
<evidence type="ECO:0000313" key="3">
    <source>
        <dbReference type="Proteomes" id="UP000824109"/>
    </source>
</evidence>
<sequence>MENNAFHAHDSAAHGHTHTHHETKNVLNRVARIIGHMNAVKGMIEDGRDCSEVLIQLSAIDASVRSLSRVILKDHLSTCIVDAVRHNDTKAIEELNRAIDKFMK</sequence>
<dbReference type="GO" id="GO:0046872">
    <property type="term" value="F:metal ion binding"/>
    <property type="evidence" value="ECO:0007669"/>
    <property type="project" value="InterPro"/>
</dbReference>
<dbReference type="EMBL" id="DVNB01000024">
    <property type="protein sequence ID" value="HIU56640.1"/>
    <property type="molecule type" value="Genomic_DNA"/>
</dbReference>
<dbReference type="GO" id="GO:0045892">
    <property type="term" value="P:negative regulation of DNA-templated transcription"/>
    <property type="evidence" value="ECO:0007669"/>
    <property type="project" value="UniProtKB-ARBA"/>
</dbReference>
<dbReference type="GO" id="GO:0003677">
    <property type="term" value="F:DNA binding"/>
    <property type="evidence" value="ECO:0007669"/>
    <property type="project" value="InterPro"/>
</dbReference>
<proteinExistence type="predicted"/>
<protein>
    <submittedName>
        <fullName evidence="2">Metal-sensing transcriptional repressor</fullName>
    </submittedName>
</protein>
<dbReference type="InterPro" id="IPR038390">
    <property type="entry name" value="Metal_Tscrpt_repr_sf"/>
</dbReference>
<dbReference type="PANTHER" id="PTHR33677">
    <property type="entry name" value="TRANSCRIPTIONAL REPRESSOR FRMR-RELATED"/>
    <property type="match status" value="1"/>
</dbReference>
<dbReference type="Gene3D" id="1.20.58.1000">
    <property type="entry name" value="Metal-sensitive repressor, helix protomer"/>
    <property type="match status" value="1"/>
</dbReference>
<dbReference type="Proteomes" id="UP000824109">
    <property type="component" value="Unassembled WGS sequence"/>
</dbReference>
<dbReference type="CDD" id="cd10158">
    <property type="entry name" value="CsoR-like_DUF156_1"/>
    <property type="match status" value="1"/>
</dbReference>
<reference evidence="2" key="1">
    <citation type="submission" date="2020-10" db="EMBL/GenBank/DDBJ databases">
        <authorList>
            <person name="Gilroy R."/>
        </authorList>
    </citation>
    <scope>NUCLEOTIDE SEQUENCE</scope>
    <source>
        <strain evidence="2">USAMLcec3-3695</strain>
    </source>
</reference>
<dbReference type="InterPro" id="IPR003735">
    <property type="entry name" value="Metal_Tscrpt_repr"/>
</dbReference>
<feature type="region of interest" description="Disordered" evidence="1">
    <location>
        <begin position="1"/>
        <end position="22"/>
    </location>
</feature>
<dbReference type="PANTHER" id="PTHR33677:SF3">
    <property type="entry name" value="COPPER-SENSING TRANSCRIPTIONAL REPRESSOR RICR"/>
    <property type="match status" value="1"/>
</dbReference>
<comment type="caution">
    <text evidence="2">The sequence shown here is derived from an EMBL/GenBank/DDBJ whole genome shotgun (WGS) entry which is preliminary data.</text>
</comment>
<evidence type="ECO:0000256" key="1">
    <source>
        <dbReference type="SAM" id="MobiDB-lite"/>
    </source>
</evidence>
<dbReference type="Pfam" id="PF02583">
    <property type="entry name" value="Trns_repr_metal"/>
    <property type="match status" value="1"/>
</dbReference>